<dbReference type="EMBL" id="CP050296">
    <property type="protein sequence ID" value="QND55228.1"/>
    <property type="molecule type" value="Genomic_DNA"/>
</dbReference>
<dbReference type="RefSeq" id="WP_183465333.1">
    <property type="nucleotide sequence ID" value="NZ_CP050296.1"/>
</dbReference>
<accession>A0A7G6SL46</accession>
<reference evidence="2" key="1">
    <citation type="journal article" date="2020" name="Mol. Plant Microbe">
        <title>Rhizobial microsymbionts of the narrowly endemic Oxytropis species growing in Kamchatka are characterized by significant genetic diversity and possess a set of genes that are associated with T3SS and T6SS secretion systems and can affect the development of symbiosis.</title>
        <authorList>
            <person name="Safronova V."/>
            <person name="Guro P."/>
            <person name="Sazanova A."/>
            <person name="Kuznetsova I."/>
            <person name="Belimov A."/>
            <person name="Yakubov V."/>
            <person name="Chirak E."/>
            <person name="Afonin A."/>
            <person name="Gogolev Y."/>
            <person name="Andronov E."/>
            <person name="Tikhonovich I."/>
        </authorList>
    </citation>
    <scope>NUCLEOTIDE SEQUENCE [LARGE SCALE GENOMIC DNA]</scope>
    <source>
        <strain evidence="2">583</strain>
    </source>
</reference>
<evidence type="ECO:0000313" key="2">
    <source>
        <dbReference type="Proteomes" id="UP000515465"/>
    </source>
</evidence>
<name>A0A7G6SL46_9HYPH</name>
<dbReference type="Proteomes" id="UP000515465">
    <property type="component" value="Chromosome"/>
</dbReference>
<organism evidence="1 2">
    <name type="scientific">Mesorhizobium huakuii</name>
    <dbReference type="NCBI Taxonomy" id="28104"/>
    <lineage>
        <taxon>Bacteria</taxon>
        <taxon>Pseudomonadati</taxon>
        <taxon>Pseudomonadota</taxon>
        <taxon>Alphaproteobacteria</taxon>
        <taxon>Hyphomicrobiales</taxon>
        <taxon>Phyllobacteriaceae</taxon>
        <taxon>Mesorhizobium</taxon>
    </lineage>
</organism>
<sequence>MRDQPADIVEAGHADADVQMAAEAKADSATFTLCASRMSVKSFAMEICDE</sequence>
<dbReference type="AlphaFoldDB" id="A0A7G6SL46"/>
<evidence type="ECO:0000313" key="1">
    <source>
        <dbReference type="EMBL" id="QND55228.1"/>
    </source>
</evidence>
<proteinExistence type="predicted"/>
<protein>
    <submittedName>
        <fullName evidence="1">Uncharacterized protein</fullName>
    </submittedName>
</protein>
<gene>
    <name evidence="1" type="ORF">HB778_04410</name>
</gene>